<dbReference type="Proteomes" id="UP001500755">
    <property type="component" value="Unassembled WGS sequence"/>
</dbReference>
<dbReference type="CDD" id="cd02972">
    <property type="entry name" value="DsbA_family"/>
    <property type="match status" value="1"/>
</dbReference>
<evidence type="ECO:0000313" key="2">
    <source>
        <dbReference type="EMBL" id="GAA2004674.1"/>
    </source>
</evidence>
<dbReference type="Pfam" id="PF13462">
    <property type="entry name" value="Thioredoxin_4"/>
    <property type="match status" value="1"/>
</dbReference>
<reference evidence="3" key="1">
    <citation type="journal article" date="2019" name="Int. J. Syst. Evol. Microbiol.">
        <title>The Global Catalogue of Microorganisms (GCM) 10K type strain sequencing project: providing services to taxonomists for standard genome sequencing and annotation.</title>
        <authorList>
            <consortium name="The Broad Institute Genomics Platform"/>
            <consortium name="The Broad Institute Genome Sequencing Center for Infectious Disease"/>
            <person name="Wu L."/>
            <person name="Ma J."/>
        </authorList>
    </citation>
    <scope>NUCLEOTIDE SEQUENCE [LARGE SCALE GENOMIC DNA]</scope>
    <source>
        <strain evidence="3">JCM 14546</strain>
    </source>
</reference>
<dbReference type="InterPro" id="IPR036249">
    <property type="entry name" value="Thioredoxin-like_sf"/>
</dbReference>
<accession>A0ABP5EUQ2</accession>
<dbReference type="SUPFAM" id="SSF52833">
    <property type="entry name" value="Thioredoxin-like"/>
    <property type="match status" value="1"/>
</dbReference>
<dbReference type="Gene3D" id="3.40.30.10">
    <property type="entry name" value="Glutaredoxin"/>
    <property type="match status" value="1"/>
</dbReference>
<protein>
    <recommendedName>
        <fullName evidence="1">Thioredoxin-like fold domain-containing protein</fullName>
    </recommendedName>
</protein>
<dbReference type="InterPro" id="IPR012336">
    <property type="entry name" value="Thioredoxin-like_fold"/>
</dbReference>
<dbReference type="RefSeq" id="WP_344308015.1">
    <property type="nucleotide sequence ID" value="NZ_BAAANO010000012.1"/>
</dbReference>
<comment type="caution">
    <text evidence="2">The sequence shown here is derived from an EMBL/GenBank/DDBJ whole genome shotgun (WGS) entry which is preliminary data.</text>
</comment>
<evidence type="ECO:0000259" key="1">
    <source>
        <dbReference type="Pfam" id="PF13462"/>
    </source>
</evidence>
<evidence type="ECO:0000313" key="3">
    <source>
        <dbReference type="Proteomes" id="UP001500755"/>
    </source>
</evidence>
<dbReference type="EMBL" id="BAAANO010000012">
    <property type="protein sequence ID" value="GAA2004674.1"/>
    <property type="molecule type" value="Genomic_DNA"/>
</dbReference>
<proteinExistence type="predicted"/>
<name>A0ABP5EUQ2_9MICO</name>
<sequence length="213" mass="22203">MAAAESLASAADSAPAGYLGGGLVLRVENDTVSVVSPGDVDVPVVTEWFDLHCPYCAQFQADAGEVLKERFETGEIALDLHPMAFLDSHSDDDFSTRGAVLLAALADSEQPAAWYGTMVGLLAAQPENGTGMSDEDMLRIATEAGADTEAPLASAPEVTVSQALASRSFEAWIHDQTEATFAAGLEQVPTVAVDGAFVHGFDRASVETALDAL</sequence>
<feature type="domain" description="Thioredoxin-like fold" evidence="1">
    <location>
        <begin position="38"/>
        <end position="211"/>
    </location>
</feature>
<keyword evidence="3" id="KW-1185">Reference proteome</keyword>
<gene>
    <name evidence="2" type="ORF">GCM10009755_12690</name>
</gene>
<organism evidence="2 3">
    <name type="scientific">Brevibacterium samyangense</name>
    <dbReference type="NCBI Taxonomy" id="366888"/>
    <lineage>
        <taxon>Bacteria</taxon>
        <taxon>Bacillati</taxon>
        <taxon>Actinomycetota</taxon>
        <taxon>Actinomycetes</taxon>
        <taxon>Micrococcales</taxon>
        <taxon>Brevibacteriaceae</taxon>
        <taxon>Brevibacterium</taxon>
    </lineage>
</organism>